<evidence type="ECO:0000256" key="2">
    <source>
        <dbReference type="ARBA" id="ARBA00006374"/>
    </source>
</evidence>
<dbReference type="GO" id="GO:0006364">
    <property type="term" value="P:rRNA processing"/>
    <property type="evidence" value="ECO:0007669"/>
    <property type="project" value="UniProtKB-KW"/>
</dbReference>
<dbReference type="EMBL" id="JACGCM010002137">
    <property type="protein sequence ID" value="KAF6144187.1"/>
    <property type="molecule type" value="Genomic_DNA"/>
</dbReference>
<evidence type="ECO:0000313" key="6">
    <source>
        <dbReference type="EMBL" id="KAF6144187.1"/>
    </source>
</evidence>
<dbReference type="GO" id="GO:0030688">
    <property type="term" value="C:preribosome, small subunit precursor"/>
    <property type="evidence" value="ECO:0007669"/>
    <property type="project" value="InterPro"/>
</dbReference>
<keyword evidence="3" id="KW-0698">rRNA processing</keyword>
<comment type="subcellular location">
    <subcellularLocation>
        <location evidence="1">Nucleus</location>
    </subcellularLocation>
</comment>
<evidence type="ECO:0000256" key="5">
    <source>
        <dbReference type="SAM" id="MobiDB-lite"/>
    </source>
</evidence>
<comment type="similarity">
    <text evidence="2">Belongs to the RRP1 family.</text>
</comment>
<reference evidence="6 7" key="1">
    <citation type="journal article" date="2020" name="IScience">
        <title>Genome Sequencing of the Endangered Kingdonia uniflora (Circaeasteraceae, Ranunculales) Reveals Potential Mechanisms of Evolutionary Specialization.</title>
        <authorList>
            <person name="Sun Y."/>
            <person name="Deng T."/>
            <person name="Zhang A."/>
            <person name="Moore M.J."/>
            <person name="Landis J.B."/>
            <person name="Lin N."/>
            <person name="Zhang H."/>
            <person name="Zhang X."/>
            <person name="Huang J."/>
            <person name="Zhang X."/>
            <person name="Sun H."/>
            <person name="Wang H."/>
        </authorList>
    </citation>
    <scope>NUCLEOTIDE SEQUENCE [LARGE SCALE GENOMIC DNA]</scope>
    <source>
        <strain evidence="6">TB1705</strain>
        <tissue evidence="6">Leaf</tissue>
    </source>
</reference>
<dbReference type="InterPro" id="IPR010301">
    <property type="entry name" value="RRP1"/>
</dbReference>
<feature type="region of interest" description="Disordered" evidence="5">
    <location>
        <begin position="279"/>
        <end position="319"/>
    </location>
</feature>
<gene>
    <name evidence="6" type="ORF">GIB67_004860</name>
</gene>
<dbReference type="AlphaFoldDB" id="A0A7J7LNG4"/>
<dbReference type="Proteomes" id="UP000541444">
    <property type="component" value="Unassembled WGS sequence"/>
</dbReference>
<accession>A0A7J7LNG4</accession>
<evidence type="ECO:0000256" key="4">
    <source>
        <dbReference type="ARBA" id="ARBA00023242"/>
    </source>
</evidence>
<organism evidence="6 7">
    <name type="scientific">Kingdonia uniflora</name>
    <dbReference type="NCBI Taxonomy" id="39325"/>
    <lineage>
        <taxon>Eukaryota</taxon>
        <taxon>Viridiplantae</taxon>
        <taxon>Streptophyta</taxon>
        <taxon>Embryophyta</taxon>
        <taxon>Tracheophyta</taxon>
        <taxon>Spermatophyta</taxon>
        <taxon>Magnoliopsida</taxon>
        <taxon>Ranunculales</taxon>
        <taxon>Circaeasteraceae</taxon>
        <taxon>Kingdonia</taxon>
    </lineage>
</organism>
<dbReference type="OrthoDB" id="2019504at2759"/>
<dbReference type="PANTHER" id="PTHR13026:SF0">
    <property type="entry name" value="RIBOSOMAL RNA PROCESSING 1B"/>
    <property type="match status" value="1"/>
</dbReference>
<keyword evidence="4" id="KW-0539">Nucleus</keyword>
<sequence length="319" mass="36766">MMEKNASFYTNLIGDFNNKLILPCDFVKHFSGTVEIPESDVKKIWKGLERSWLPSQTQLSDDLMKKILKGLFYCVWYSDKQQVQIQLIDNLSSLLVTLDLPLSIQYFEVFLILIRREWSDIDFLRIDKFYLLIRKFLSKLFLVLKNNLWDLELVNRLMLGLEEKTLFSVDECLAQGVNYHIAEVYLEELKPYLPIKLENFEVLYLESKKGGDSDVKNSVEMEVYGATALKLGFSVRFFELGSSSDCLQGNRKVFFSLYDDFLKLEKSAVNSGVEVVSPEVNENDNMDEVPELAPINGVETQVADGSADKTSKKKKKRKL</sequence>
<dbReference type="GO" id="GO:0005634">
    <property type="term" value="C:nucleus"/>
    <property type="evidence" value="ECO:0007669"/>
    <property type="project" value="UniProtKB-SubCell"/>
</dbReference>
<evidence type="ECO:0000256" key="1">
    <source>
        <dbReference type="ARBA" id="ARBA00004123"/>
    </source>
</evidence>
<dbReference type="PANTHER" id="PTHR13026">
    <property type="entry name" value="NNP-1 PROTEIN NOVEL NUCLEAR PROTEIN 1 NOP52"/>
    <property type="match status" value="1"/>
</dbReference>
<proteinExistence type="inferred from homology"/>
<evidence type="ECO:0000313" key="7">
    <source>
        <dbReference type="Proteomes" id="UP000541444"/>
    </source>
</evidence>
<evidence type="ECO:0000256" key="3">
    <source>
        <dbReference type="ARBA" id="ARBA00022552"/>
    </source>
</evidence>
<name>A0A7J7LNG4_9MAGN</name>
<feature type="compositionally biased region" description="Acidic residues" evidence="5">
    <location>
        <begin position="281"/>
        <end position="290"/>
    </location>
</feature>
<keyword evidence="7" id="KW-1185">Reference proteome</keyword>
<dbReference type="Pfam" id="PF05997">
    <property type="entry name" value="Nop52"/>
    <property type="match status" value="1"/>
</dbReference>
<comment type="caution">
    <text evidence="6">The sequence shown here is derived from an EMBL/GenBank/DDBJ whole genome shotgun (WGS) entry which is preliminary data.</text>
</comment>
<protein>
    <submittedName>
        <fullName evidence="6">Uncharacterized protein</fullName>
    </submittedName>
</protein>